<sequence>MKKTISILLTIMLISIFMTNNVYVQGAEQVKLNVNKKTLYIDSTYQLKVIGSTKKVMWRSSDSNVASVTKNGKVTAKDQGSCTITATVGSGSGSIKLQCKIYVKSRLNASSTLIYCPMDEFQEIQITMKNPKKNEFLSYSINSSSHVEIELGENRDNTTTVYISPLSKGTTTITFNIVSSESNLSYTLSNPLEITICVGISVMDEWISKKTLNEVFDIYVIEGEYLEIMYEKGLYSAKSINLTPPQEIEIGKEYKSKNIRFKYKSKNEILYNVTDLRTESIIK</sequence>
<dbReference type="Gene3D" id="2.60.40.1080">
    <property type="match status" value="1"/>
</dbReference>
<protein>
    <recommendedName>
        <fullName evidence="1">BIG2 domain-containing protein</fullName>
    </recommendedName>
</protein>
<comment type="caution">
    <text evidence="2">The sequence shown here is derived from an EMBL/GenBank/DDBJ whole genome shotgun (WGS) entry which is preliminary data.</text>
</comment>
<dbReference type="SUPFAM" id="SSF49373">
    <property type="entry name" value="Invasin/intimin cell-adhesion fragments"/>
    <property type="match status" value="1"/>
</dbReference>
<evidence type="ECO:0000313" key="3">
    <source>
        <dbReference type="Proteomes" id="UP000262969"/>
    </source>
</evidence>
<dbReference type="AlphaFoldDB" id="A0A3D2X5U2"/>
<evidence type="ECO:0000313" key="2">
    <source>
        <dbReference type="EMBL" id="HCL02509.1"/>
    </source>
</evidence>
<dbReference type="EMBL" id="DPVV01000292">
    <property type="protein sequence ID" value="HCL02509.1"/>
    <property type="molecule type" value="Genomic_DNA"/>
</dbReference>
<dbReference type="InterPro" id="IPR003343">
    <property type="entry name" value="Big_2"/>
</dbReference>
<organism evidence="2 3">
    <name type="scientific">Lachnoclostridium phytofermentans</name>
    <dbReference type="NCBI Taxonomy" id="66219"/>
    <lineage>
        <taxon>Bacteria</taxon>
        <taxon>Bacillati</taxon>
        <taxon>Bacillota</taxon>
        <taxon>Clostridia</taxon>
        <taxon>Lachnospirales</taxon>
        <taxon>Lachnospiraceae</taxon>
    </lineage>
</organism>
<proteinExistence type="predicted"/>
<feature type="domain" description="BIG2" evidence="1">
    <location>
        <begin position="26"/>
        <end position="98"/>
    </location>
</feature>
<reference evidence="2 3" key="1">
    <citation type="journal article" date="2018" name="Nat. Biotechnol.">
        <title>A standardized bacterial taxonomy based on genome phylogeny substantially revises the tree of life.</title>
        <authorList>
            <person name="Parks D.H."/>
            <person name="Chuvochina M."/>
            <person name="Waite D.W."/>
            <person name="Rinke C."/>
            <person name="Skarshewski A."/>
            <person name="Chaumeil P.A."/>
            <person name="Hugenholtz P."/>
        </authorList>
    </citation>
    <scope>NUCLEOTIDE SEQUENCE [LARGE SCALE GENOMIC DNA]</scope>
    <source>
        <strain evidence="2">UBA11728</strain>
    </source>
</reference>
<accession>A0A3D2X5U2</accession>
<dbReference type="Proteomes" id="UP000262969">
    <property type="component" value="Unassembled WGS sequence"/>
</dbReference>
<dbReference type="InterPro" id="IPR008964">
    <property type="entry name" value="Invasin/intimin_cell_adhesion"/>
</dbReference>
<evidence type="ECO:0000259" key="1">
    <source>
        <dbReference type="SMART" id="SM00635"/>
    </source>
</evidence>
<dbReference type="SMART" id="SM00635">
    <property type="entry name" value="BID_2"/>
    <property type="match status" value="1"/>
</dbReference>
<name>A0A3D2X5U2_9FIRM</name>
<gene>
    <name evidence="2" type="ORF">DHW61_08855</name>
</gene>
<dbReference type="Pfam" id="PF02368">
    <property type="entry name" value="Big_2"/>
    <property type="match status" value="1"/>
</dbReference>